<dbReference type="STRING" id="1314785.A0A165CST3"/>
<evidence type="ECO:0000259" key="2">
    <source>
        <dbReference type="Pfam" id="PF17667"/>
    </source>
</evidence>
<evidence type="ECO:0000313" key="3">
    <source>
        <dbReference type="EMBL" id="KZT03374.1"/>
    </source>
</evidence>
<name>A0A165CST3_9APHY</name>
<protein>
    <recommendedName>
        <fullName evidence="2">Fungal-type protein kinase domain-containing protein</fullName>
    </recommendedName>
</protein>
<dbReference type="EMBL" id="KV427644">
    <property type="protein sequence ID" value="KZT03374.1"/>
    <property type="molecule type" value="Genomic_DNA"/>
</dbReference>
<accession>A0A165CST3</accession>
<feature type="domain" description="Fungal-type protein kinase" evidence="2">
    <location>
        <begin position="139"/>
        <end position="240"/>
    </location>
</feature>
<feature type="compositionally biased region" description="Basic and acidic residues" evidence="1">
    <location>
        <begin position="763"/>
        <end position="777"/>
    </location>
</feature>
<feature type="compositionally biased region" description="Polar residues" evidence="1">
    <location>
        <begin position="804"/>
        <end position="820"/>
    </location>
</feature>
<dbReference type="OrthoDB" id="2757790at2759"/>
<dbReference type="RefSeq" id="XP_040761114.1">
    <property type="nucleotide sequence ID" value="XM_040911677.1"/>
</dbReference>
<feature type="compositionally biased region" description="Basic and acidic residues" evidence="1">
    <location>
        <begin position="724"/>
        <end position="740"/>
    </location>
</feature>
<dbReference type="InParanoid" id="A0A165CST3"/>
<dbReference type="AlphaFoldDB" id="A0A165CST3"/>
<dbReference type="Proteomes" id="UP000076871">
    <property type="component" value="Unassembled WGS sequence"/>
</dbReference>
<dbReference type="SUPFAM" id="SSF56112">
    <property type="entry name" value="Protein kinase-like (PK-like)"/>
    <property type="match status" value="1"/>
</dbReference>
<keyword evidence="4" id="KW-1185">Reference proteome</keyword>
<dbReference type="InterPro" id="IPR040976">
    <property type="entry name" value="Pkinase_fungal"/>
</dbReference>
<evidence type="ECO:0000256" key="1">
    <source>
        <dbReference type="SAM" id="MobiDB-lite"/>
    </source>
</evidence>
<dbReference type="GeneID" id="63828705"/>
<feature type="domain" description="Fungal-type protein kinase" evidence="2">
    <location>
        <begin position="321"/>
        <end position="568"/>
    </location>
</feature>
<evidence type="ECO:0000313" key="4">
    <source>
        <dbReference type="Proteomes" id="UP000076871"/>
    </source>
</evidence>
<feature type="region of interest" description="Disordered" evidence="1">
    <location>
        <begin position="703"/>
        <end position="864"/>
    </location>
</feature>
<dbReference type="PANTHER" id="PTHR38248">
    <property type="entry name" value="FUNK1 6"/>
    <property type="match status" value="1"/>
</dbReference>
<reference evidence="3 4" key="1">
    <citation type="journal article" date="2016" name="Mol. Biol. Evol.">
        <title>Comparative Genomics of Early-Diverging Mushroom-Forming Fungi Provides Insights into the Origins of Lignocellulose Decay Capabilities.</title>
        <authorList>
            <person name="Nagy L.G."/>
            <person name="Riley R."/>
            <person name="Tritt A."/>
            <person name="Adam C."/>
            <person name="Daum C."/>
            <person name="Floudas D."/>
            <person name="Sun H."/>
            <person name="Yadav J.S."/>
            <person name="Pangilinan J."/>
            <person name="Larsson K.H."/>
            <person name="Matsuura K."/>
            <person name="Barry K."/>
            <person name="Labutti K."/>
            <person name="Kuo R."/>
            <person name="Ohm R.A."/>
            <person name="Bhattacharya S.S."/>
            <person name="Shirouzu T."/>
            <person name="Yoshinaga Y."/>
            <person name="Martin F.M."/>
            <person name="Grigoriev I.V."/>
            <person name="Hibbett D.S."/>
        </authorList>
    </citation>
    <scope>NUCLEOTIDE SEQUENCE [LARGE SCALE GENOMIC DNA]</scope>
    <source>
        <strain evidence="3 4">93-53</strain>
    </source>
</reference>
<dbReference type="PANTHER" id="PTHR38248:SF2">
    <property type="entry name" value="FUNK1 11"/>
    <property type="match status" value="1"/>
</dbReference>
<feature type="compositionally biased region" description="Basic and acidic residues" evidence="1">
    <location>
        <begin position="703"/>
        <end position="712"/>
    </location>
</feature>
<organism evidence="3 4">
    <name type="scientific">Laetiporus sulphureus 93-53</name>
    <dbReference type="NCBI Taxonomy" id="1314785"/>
    <lineage>
        <taxon>Eukaryota</taxon>
        <taxon>Fungi</taxon>
        <taxon>Dikarya</taxon>
        <taxon>Basidiomycota</taxon>
        <taxon>Agaricomycotina</taxon>
        <taxon>Agaricomycetes</taxon>
        <taxon>Polyporales</taxon>
        <taxon>Laetiporus</taxon>
    </lineage>
</organism>
<dbReference type="Pfam" id="PF17667">
    <property type="entry name" value="Pkinase_fungal"/>
    <property type="match status" value="2"/>
</dbReference>
<proteinExistence type="predicted"/>
<dbReference type="InterPro" id="IPR011009">
    <property type="entry name" value="Kinase-like_dom_sf"/>
</dbReference>
<sequence>MPCDEFLENVCHGYCKLSFDGMPSPVDAFKDVPQQAEKQLQIYDPFISAVNGGNGQPRCPGIKFTHAPSRAEEQGVGWLQPDVMGFSDDMKISEKSKSTASVEHMGYAEIFVEVKRSPDNDIFMDPPENVKHDEHLFILNPSSLSSKEELKIATEALGQNVAYAAEILARQHRRFLISMSMSGSRMRFLLWDRSGVLVTESFDLHEHPEILCKFLWWFSHSSYNARGYDLTVRMSVNEKEEKMFKDAMTKHVKEQLLLCTSKEDAMRLGRNEMQVAQYMARIEDDKKCLMEALRDHYQPGSVIAADVFHEAQDDEGKVKTQVERVLVSCPVTSPKSVASRGTRGYWTMFADGSVGFLKDTWRHAGEGFEQEGKTIWYLNEHNVQNVPNVVCHGDVKERRKDDKKPQTTVVHRYNNADWVCRGTAHRNDEDEIVDNNARRRKIKVRGRIHYRLVLDIAGYKLQYFSDSHELLHGTRDVLTAMIDAYSADKIHRGQSTTNIILYRRPGEERRIGYLIDWKFGCDVSHPPGDRLWRINGTWQFMSANVLDGDDTYRHVVEDDMEALLYIVLDCAARWSEQDEGINWLRTSFWFLGENVTMDGVSMGGSGKLMNKLNRKYTKDLKFTCQPLQDWLNAALDLNNPVGPAELGSYPPQWTLERLAKLWDDALAKPFDNMPDRIEHEIPGVEAQTQYRVSNVSVDSCVIKDQEDPRSREQGVATPVANGGKQREGEPDSGRGEERNRQGSASVDQPEASGSAAQDTMDFDAEKDTTNAVREKSDLRKRRASSLVDNERTKKTRNISPRVKASTSEKLSRTHQQSSEVGPSGQMLPPQLQASGSGMQVGPTEDVPLRRSSRSRRPPQRLTTVNVPALAARRISSKRLFNKQ</sequence>
<gene>
    <name evidence="3" type="ORF">LAESUDRAFT_751634</name>
</gene>